<protein>
    <submittedName>
        <fullName evidence="2">Uncharacterized protein</fullName>
    </submittedName>
</protein>
<proteinExistence type="predicted"/>
<keyword evidence="3" id="KW-1185">Reference proteome</keyword>
<feature type="compositionally biased region" description="Basic and acidic residues" evidence="1">
    <location>
        <begin position="108"/>
        <end position="119"/>
    </location>
</feature>
<organism evidence="2 3">
    <name type="scientific">Neocallimastix californiae</name>
    <dbReference type="NCBI Taxonomy" id="1754190"/>
    <lineage>
        <taxon>Eukaryota</taxon>
        <taxon>Fungi</taxon>
        <taxon>Fungi incertae sedis</taxon>
        <taxon>Chytridiomycota</taxon>
        <taxon>Chytridiomycota incertae sedis</taxon>
        <taxon>Neocallimastigomycetes</taxon>
        <taxon>Neocallimastigales</taxon>
        <taxon>Neocallimastigaceae</taxon>
        <taxon>Neocallimastix</taxon>
    </lineage>
</organism>
<dbReference type="Proteomes" id="UP000193920">
    <property type="component" value="Unassembled WGS sequence"/>
</dbReference>
<feature type="region of interest" description="Disordered" evidence="1">
    <location>
        <begin position="101"/>
        <end position="147"/>
    </location>
</feature>
<reference evidence="2 3" key="1">
    <citation type="submission" date="2016-08" db="EMBL/GenBank/DDBJ databases">
        <title>A Parts List for Fungal Cellulosomes Revealed by Comparative Genomics.</title>
        <authorList>
            <consortium name="DOE Joint Genome Institute"/>
            <person name="Haitjema C.H."/>
            <person name="Gilmore S.P."/>
            <person name="Henske J.K."/>
            <person name="Solomon K.V."/>
            <person name="De Groot R."/>
            <person name="Kuo A."/>
            <person name="Mondo S.J."/>
            <person name="Salamov A.A."/>
            <person name="Labutti K."/>
            <person name="Zhao Z."/>
            <person name="Chiniquy J."/>
            <person name="Barry K."/>
            <person name="Brewer H.M."/>
            <person name="Purvine S.O."/>
            <person name="Wright A.T."/>
            <person name="Boxma B."/>
            <person name="Van Alen T."/>
            <person name="Hackstein J.H."/>
            <person name="Baker S.E."/>
            <person name="Grigoriev I.V."/>
            <person name="O'Malley M.A."/>
        </authorList>
    </citation>
    <scope>NUCLEOTIDE SEQUENCE [LARGE SCALE GENOMIC DNA]</scope>
    <source>
        <strain evidence="2 3">G1</strain>
    </source>
</reference>
<feature type="compositionally biased region" description="Basic and acidic residues" evidence="1">
    <location>
        <begin position="178"/>
        <end position="189"/>
    </location>
</feature>
<dbReference type="EMBL" id="MCOG01000295">
    <property type="protein sequence ID" value="ORY20247.1"/>
    <property type="molecule type" value="Genomic_DNA"/>
</dbReference>
<accession>A0A1Y2ADA2</accession>
<dbReference type="AlphaFoldDB" id="A0A1Y2ADA2"/>
<feature type="region of interest" description="Disordered" evidence="1">
    <location>
        <begin position="169"/>
        <end position="189"/>
    </location>
</feature>
<comment type="caution">
    <text evidence="2">The sequence shown here is derived from an EMBL/GenBank/DDBJ whole genome shotgun (WGS) entry which is preliminary data.</text>
</comment>
<name>A0A1Y2ADA2_9FUNG</name>
<evidence type="ECO:0000256" key="1">
    <source>
        <dbReference type="SAM" id="MobiDB-lite"/>
    </source>
</evidence>
<evidence type="ECO:0000313" key="3">
    <source>
        <dbReference type="Proteomes" id="UP000193920"/>
    </source>
</evidence>
<sequence length="189" mass="21928">MEKQKPIHLRILLFCLNYFDRIFNKKPFYDFFNFIINNDSILPFSNNNLSEFNRLSRILQLSDETKRLLLVQHKPREGGTATFAEAIKEILVEESLPDKKTSIKKKRDNNNHSSGKDVGTRPSNRKNYYKDSHTSSNNPIPKTAFLMQDGSDYEEFVPEAKINNLRTKEGLQDLNVLSDHRQHDPSAVS</sequence>
<evidence type="ECO:0000313" key="2">
    <source>
        <dbReference type="EMBL" id="ORY20247.1"/>
    </source>
</evidence>
<gene>
    <name evidence="2" type="ORF">LY90DRAFT_516925</name>
</gene>